<feature type="domain" description="Acyl-CoA thioesterase-like C-terminal" evidence="2">
    <location>
        <begin position="162"/>
        <end position="307"/>
    </location>
</feature>
<dbReference type="Gene3D" id="2.40.160.210">
    <property type="entry name" value="Acyl-CoA thioesterase, double hotdog domain"/>
    <property type="match status" value="1"/>
</dbReference>
<dbReference type="InterPro" id="IPR052389">
    <property type="entry name" value="Sec_Metab_Biosynth-Assoc"/>
</dbReference>
<name>A0ABU9YNM4_9PROT</name>
<evidence type="ECO:0000313" key="3">
    <source>
        <dbReference type="EMBL" id="MEN2990385.1"/>
    </source>
</evidence>
<dbReference type="Pfam" id="PF13622">
    <property type="entry name" value="4HBT_3"/>
    <property type="match status" value="1"/>
</dbReference>
<comment type="caution">
    <text evidence="3">The sequence shown here is derived from an EMBL/GenBank/DDBJ whole genome shotgun (WGS) entry which is preliminary data.</text>
</comment>
<feature type="domain" description="Acyl-CoA thioesterase-like N-terminal HotDog" evidence="1">
    <location>
        <begin position="42"/>
        <end position="133"/>
    </location>
</feature>
<organism evidence="3 4">
    <name type="scientific">Tistrella arctica</name>
    <dbReference type="NCBI Taxonomy" id="3133430"/>
    <lineage>
        <taxon>Bacteria</taxon>
        <taxon>Pseudomonadati</taxon>
        <taxon>Pseudomonadota</taxon>
        <taxon>Alphaproteobacteria</taxon>
        <taxon>Geminicoccales</taxon>
        <taxon>Geminicoccaceae</taxon>
        <taxon>Tistrella</taxon>
    </lineage>
</organism>
<dbReference type="InterPro" id="IPR049449">
    <property type="entry name" value="TesB_ACOT8-like_N"/>
</dbReference>
<dbReference type="RefSeq" id="WP_345938025.1">
    <property type="nucleotide sequence ID" value="NZ_JBBKTW010000007.1"/>
</dbReference>
<dbReference type="InterPro" id="IPR029069">
    <property type="entry name" value="HotDog_dom_sf"/>
</dbReference>
<dbReference type="SUPFAM" id="SSF54637">
    <property type="entry name" value="Thioesterase/thiol ester dehydrase-isomerase"/>
    <property type="match status" value="2"/>
</dbReference>
<keyword evidence="4" id="KW-1185">Reference proteome</keyword>
<evidence type="ECO:0000259" key="2">
    <source>
        <dbReference type="Pfam" id="PF20789"/>
    </source>
</evidence>
<protein>
    <submittedName>
        <fullName evidence="3">Thioesterase family protein</fullName>
    </submittedName>
</protein>
<gene>
    <name evidence="3" type="ORF">WG926_18880</name>
</gene>
<accession>A0ABU9YNM4</accession>
<dbReference type="Proteomes" id="UP001413721">
    <property type="component" value="Unassembled WGS sequence"/>
</dbReference>
<evidence type="ECO:0000259" key="1">
    <source>
        <dbReference type="Pfam" id="PF13622"/>
    </source>
</evidence>
<dbReference type="PANTHER" id="PTHR38110:SF1">
    <property type="entry name" value="THIOESTERASE DOMAIN-CONTAINING PROTEIN"/>
    <property type="match status" value="1"/>
</dbReference>
<dbReference type="InterPro" id="IPR049450">
    <property type="entry name" value="ACOT8-like_C"/>
</dbReference>
<sequence>MTMTDPATQAARADAFRGSLDLELMSGDTGGEQIWGGRTDPLWRNMIGPFGGWIAALLARAAERAAGAWLAGAGAGAGVVATNTSFMGPIAEGPLRIVTRPLRVGRSVGFWQVDLIQAGEGGDVLCCQATVTTGARRDTGDFTEPRSAMPAVPPAAEVRRFKPLPGMPGWFNAYDMRVVDGQPFSGAASSRGLTWLRHAPDTDHHAPDGSGDWPAGHEPAFDVAVIAGLADAVFPRVFLLDRRPRPVSTVMLSTYIHARPEVLATIGGAPVLAEAVARRAHDGFFDQQVTLWDAAGTVLATSEQLVWYK</sequence>
<evidence type="ECO:0000313" key="4">
    <source>
        <dbReference type="Proteomes" id="UP001413721"/>
    </source>
</evidence>
<reference evidence="3 4" key="1">
    <citation type="submission" date="2024-03" db="EMBL/GenBank/DDBJ databases">
        <title>High-quality draft genome sequencing of Tistrella sp. BH-R2-4.</title>
        <authorList>
            <person name="Dong C."/>
        </authorList>
    </citation>
    <scope>NUCLEOTIDE SEQUENCE [LARGE SCALE GENOMIC DNA]</scope>
    <source>
        <strain evidence="3 4">BH-R2-4</strain>
    </source>
</reference>
<dbReference type="EMBL" id="JBBKTW010000007">
    <property type="protein sequence ID" value="MEN2990385.1"/>
    <property type="molecule type" value="Genomic_DNA"/>
</dbReference>
<dbReference type="InterPro" id="IPR042171">
    <property type="entry name" value="Acyl-CoA_hotdog"/>
</dbReference>
<dbReference type="Pfam" id="PF20789">
    <property type="entry name" value="4HBT_3C"/>
    <property type="match status" value="1"/>
</dbReference>
<proteinExistence type="predicted"/>
<dbReference type="PANTHER" id="PTHR38110">
    <property type="entry name" value="CHROMOSOME 23, WHOLE GENOME SHOTGUN SEQUENCE"/>
    <property type="match status" value="1"/>
</dbReference>